<evidence type="ECO:0000256" key="1">
    <source>
        <dbReference type="SAM" id="Phobius"/>
    </source>
</evidence>
<organism evidence="2 3">
    <name type="scientific">Thelonectria olida</name>
    <dbReference type="NCBI Taxonomy" id="1576542"/>
    <lineage>
        <taxon>Eukaryota</taxon>
        <taxon>Fungi</taxon>
        <taxon>Dikarya</taxon>
        <taxon>Ascomycota</taxon>
        <taxon>Pezizomycotina</taxon>
        <taxon>Sordariomycetes</taxon>
        <taxon>Hypocreomycetidae</taxon>
        <taxon>Hypocreales</taxon>
        <taxon>Nectriaceae</taxon>
        <taxon>Thelonectria</taxon>
    </lineage>
</organism>
<dbReference type="AlphaFoldDB" id="A0A9P9AHE1"/>
<keyword evidence="1" id="KW-0472">Membrane</keyword>
<reference evidence="2 3" key="1">
    <citation type="journal article" date="2021" name="Nat. Commun.">
        <title>Genetic determinants of endophytism in the Arabidopsis root mycobiome.</title>
        <authorList>
            <person name="Mesny F."/>
            <person name="Miyauchi S."/>
            <person name="Thiergart T."/>
            <person name="Pickel B."/>
            <person name="Atanasova L."/>
            <person name="Karlsson M."/>
            <person name="Huettel B."/>
            <person name="Barry K.W."/>
            <person name="Haridas S."/>
            <person name="Chen C."/>
            <person name="Bauer D."/>
            <person name="Andreopoulos W."/>
            <person name="Pangilinan J."/>
            <person name="LaButti K."/>
            <person name="Riley R."/>
            <person name="Lipzen A."/>
            <person name="Clum A."/>
            <person name="Drula E."/>
            <person name="Henrissat B."/>
            <person name="Kohler A."/>
            <person name="Grigoriev I.V."/>
            <person name="Martin F.M."/>
            <person name="Hacquard S."/>
        </authorList>
    </citation>
    <scope>NUCLEOTIDE SEQUENCE [LARGE SCALE GENOMIC DNA]</scope>
    <source>
        <strain evidence="2 3">MPI-CAGE-CH-0241</strain>
    </source>
</reference>
<evidence type="ECO:0000313" key="2">
    <source>
        <dbReference type="EMBL" id="KAH6880048.1"/>
    </source>
</evidence>
<protein>
    <submittedName>
        <fullName evidence="2">Uncharacterized protein</fullName>
    </submittedName>
</protein>
<dbReference type="Proteomes" id="UP000777438">
    <property type="component" value="Unassembled WGS sequence"/>
</dbReference>
<name>A0A9P9AHE1_9HYPO</name>
<keyword evidence="1" id="KW-1133">Transmembrane helix</keyword>
<proteinExistence type="predicted"/>
<sequence length="118" mass="12961">MVSSVGMSLCMIFLAITTLSAIVLQLVFQSNDSLYIKSLHVDSRLERILTFLLCLLFSHQSLAIISAGIGLQKWPPTEMKRGDKRGCSLFACTLPPRGKRLSCPLGLQSPRANKTVIP</sequence>
<keyword evidence="3" id="KW-1185">Reference proteome</keyword>
<evidence type="ECO:0000313" key="3">
    <source>
        <dbReference type="Proteomes" id="UP000777438"/>
    </source>
</evidence>
<accession>A0A9P9AHE1</accession>
<dbReference type="EMBL" id="JAGPYM010000027">
    <property type="protein sequence ID" value="KAH6880048.1"/>
    <property type="molecule type" value="Genomic_DNA"/>
</dbReference>
<feature type="transmembrane region" description="Helical" evidence="1">
    <location>
        <begin position="48"/>
        <end position="71"/>
    </location>
</feature>
<feature type="transmembrane region" description="Helical" evidence="1">
    <location>
        <begin position="7"/>
        <end position="28"/>
    </location>
</feature>
<comment type="caution">
    <text evidence="2">The sequence shown here is derived from an EMBL/GenBank/DDBJ whole genome shotgun (WGS) entry which is preliminary data.</text>
</comment>
<gene>
    <name evidence="2" type="ORF">B0T10DRAFT_495710</name>
</gene>
<keyword evidence="1" id="KW-0812">Transmembrane</keyword>